<evidence type="ECO:0000313" key="4">
    <source>
        <dbReference type="EMBL" id="GAA0650519.1"/>
    </source>
</evidence>
<feature type="domain" description="SWIM-type" evidence="3">
    <location>
        <begin position="55"/>
        <end position="87"/>
    </location>
</feature>
<feature type="compositionally biased region" description="Polar residues" evidence="2">
    <location>
        <begin position="1"/>
        <end position="15"/>
    </location>
</feature>
<keyword evidence="1" id="KW-0862">Zinc</keyword>
<comment type="caution">
    <text evidence="4">The sequence shown here is derived from an EMBL/GenBank/DDBJ whole genome shotgun (WGS) entry which is preliminary data.</text>
</comment>
<evidence type="ECO:0000259" key="3">
    <source>
        <dbReference type="PROSITE" id="PS50966"/>
    </source>
</evidence>
<evidence type="ECO:0000256" key="2">
    <source>
        <dbReference type="SAM" id="MobiDB-lite"/>
    </source>
</evidence>
<dbReference type="RefSeq" id="WP_227261131.1">
    <property type="nucleotide sequence ID" value="NZ_BAAADU010000002.1"/>
</dbReference>
<evidence type="ECO:0000256" key="1">
    <source>
        <dbReference type="PROSITE-ProRule" id="PRU00325"/>
    </source>
</evidence>
<organism evidence="4 5">
    <name type="scientific">Salarchaeum japonicum</name>
    <dbReference type="NCBI Taxonomy" id="555573"/>
    <lineage>
        <taxon>Archaea</taxon>
        <taxon>Methanobacteriati</taxon>
        <taxon>Methanobacteriota</taxon>
        <taxon>Stenosarchaea group</taxon>
        <taxon>Halobacteria</taxon>
        <taxon>Halobacteriales</taxon>
        <taxon>Halobacteriaceae</taxon>
    </lineage>
</organism>
<name>A0AAV3T1C3_9EURY</name>
<dbReference type="GeneID" id="68571703"/>
<dbReference type="InterPro" id="IPR007527">
    <property type="entry name" value="Znf_SWIM"/>
</dbReference>
<reference evidence="4 5" key="1">
    <citation type="journal article" date="2019" name="Int. J. Syst. Evol. Microbiol.">
        <title>The Global Catalogue of Microorganisms (GCM) 10K type strain sequencing project: providing services to taxonomists for standard genome sequencing and annotation.</title>
        <authorList>
            <consortium name="The Broad Institute Genomics Platform"/>
            <consortium name="The Broad Institute Genome Sequencing Center for Infectious Disease"/>
            <person name="Wu L."/>
            <person name="Ma J."/>
        </authorList>
    </citation>
    <scope>NUCLEOTIDE SEQUENCE [LARGE SCALE GENOMIC DNA]</scope>
    <source>
        <strain evidence="4 5">JCM 16327</strain>
    </source>
</reference>
<protein>
    <recommendedName>
        <fullName evidence="3">SWIM-type domain-containing protein</fullName>
    </recommendedName>
</protein>
<sequence>MVPSKHTSTTTSEPTALSPGGPTRTRADRARTERMAVTPLGGGRYEVVTEYDTVYTVHLPESRCTCPDYRHRRARCKHLRRVAIDVTAGRVPAPGQREAACADCERPVYVAADEPSPVYCDSCTLDTGRFVRDRERGDLLVVARTTRDRANTVEVPGWNTTVADYPTNRGYPETDVVVDVLYPIGRDLTPDDLAPTDLKRYAFPRSRLESLGRPD</sequence>
<keyword evidence="1" id="KW-0479">Metal-binding</keyword>
<evidence type="ECO:0000313" key="5">
    <source>
        <dbReference type="Proteomes" id="UP001500194"/>
    </source>
</evidence>
<gene>
    <name evidence="4" type="ORF">GCM10009019_11700</name>
</gene>
<dbReference type="GO" id="GO:0008270">
    <property type="term" value="F:zinc ion binding"/>
    <property type="evidence" value="ECO:0007669"/>
    <property type="project" value="UniProtKB-KW"/>
</dbReference>
<keyword evidence="1" id="KW-0863">Zinc-finger</keyword>
<dbReference type="Proteomes" id="UP001500194">
    <property type="component" value="Unassembled WGS sequence"/>
</dbReference>
<dbReference type="AlphaFoldDB" id="A0AAV3T1C3"/>
<dbReference type="Pfam" id="PF04434">
    <property type="entry name" value="SWIM"/>
    <property type="match status" value="1"/>
</dbReference>
<feature type="region of interest" description="Disordered" evidence="2">
    <location>
        <begin position="1"/>
        <end position="32"/>
    </location>
</feature>
<accession>A0AAV3T1C3</accession>
<keyword evidence="5" id="KW-1185">Reference proteome</keyword>
<dbReference type="EMBL" id="BAAADU010000002">
    <property type="protein sequence ID" value="GAA0650519.1"/>
    <property type="molecule type" value="Genomic_DNA"/>
</dbReference>
<dbReference type="PROSITE" id="PS50966">
    <property type="entry name" value="ZF_SWIM"/>
    <property type="match status" value="1"/>
</dbReference>
<proteinExistence type="predicted"/>